<proteinExistence type="predicted"/>
<keyword evidence="1" id="KW-1133">Transmembrane helix</keyword>
<accession>A0ABN9S9C0</accession>
<sequence>MRGRILGILLGIPNSTTMEPWIHVNQLRRHSDVLPTWDPRLAADAGILHFAAGAALDVGASAGFQAWPHTYCAAPVVDNSTGDAGDADPVGFFAVGVDCCDRRGGFTCDGLPEDPDVRTAVRVSPHGPRDFWSWQQAGANFRRAALMSAAANGREVREPVVLLIWTKDPGSLANTAWWTATGAFLGSIVVAALWCTLGTWKLWTDSRDSDPDRN</sequence>
<reference evidence="2" key="1">
    <citation type="submission" date="2023-10" db="EMBL/GenBank/DDBJ databases">
        <authorList>
            <person name="Chen Y."/>
            <person name="Shah S."/>
            <person name="Dougan E. K."/>
            <person name="Thang M."/>
            <person name="Chan C."/>
        </authorList>
    </citation>
    <scope>NUCLEOTIDE SEQUENCE [LARGE SCALE GENOMIC DNA]</scope>
</reference>
<keyword evidence="1" id="KW-0472">Membrane</keyword>
<gene>
    <name evidence="2" type="ORF">PCOR1329_LOCUS27689</name>
</gene>
<name>A0ABN9S9C0_9DINO</name>
<evidence type="ECO:0000256" key="1">
    <source>
        <dbReference type="SAM" id="Phobius"/>
    </source>
</evidence>
<feature type="transmembrane region" description="Helical" evidence="1">
    <location>
        <begin position="176"/>
        <end position="197"/>
    </location>
</feature>
<evidence type="ECO:0000313" key="3">
    <source>
        <dbReference type="Proteomes" id="UP001189429"/>
    </source>
</evidence>
<protein>
    <recommendedName>
        <fullName evidence="4">Phospholipase B-like</fullName>
    </recommendedName>
</protein>
<keyword evidence="1" id="KW-0812">Transmembrane</keyword>
<evidence type="ECO:0008006" key="4">
    <source>
        <dbReference type="Google" id="ProtNLM"/>
    </source>
</evidence>
<keyword evidence="3" id="KW-1185">Reference proteome</keyword>
<dbReference type="EMBL" id="CAUYUJ010010069">
    <property type="protein sequence ID" value="CAK0828485.1"/>
    <property type="molecule type" value="Genomic_DNA"/>
</dbReference>
<dbReference type="Proteomes" id="UP001189429">
    <property type="component" value="Unassembled WGS sequence"/>
</dbReference>
<evidence type="ECO:0000313" key="2">
    <source>
        <dbReference type="EMBL" id="CAK0828485.1"/>
    </source>
</evidence>
<organism evidence="2 3">
    <name type="scientific">Prorocentrum cordatum</name>
    <dbReference type="NCBI Taxonomy" id="2364126"/>
    <lineage>
        <taxon>Eukaryota</taxon>
        <taxon>Sar</taxon>
        <taxon>Alveolata</taxon>
        <taxon>Dinophyceae</taxon>
        <taxon>Prorocentrales</taxon>
        <taxon>Prorocentraceae</taxon>
        <taxon>Prorocentrum</taxon>
    </lineage>
</organism>
<comment type="caution">
    <text evidence="2">The sequence shown here is derived from an EMBL/GenBank/DDBJ whole genome shotgun (WGS) entry which is preliminary data.</text>
</comment>